<gene>
    <name evidence="2" type="ORF">HUK82_14450</name>
</gene>
<evidence type="ECO:0000313" key="3">
    <source>
        <dbReference type="Proteomes" id="UP000585665"/>
    </source>
</evidence>
<feature type="transmembrane region" description="Helical" evidence="1">
    <location>
        <begin position="15"/>
        <end position="38"/>
    </location>
</feature>
<evidence type="ECO:0000256" key="1">
    <source>
        <dbReference type="SAM" id="Phobius"/>
    </source>
</evidence>
<evidence type="ECO:0000313" key="2">
    <source>
        <dbReference type="EMBL" id="NVN41752.1"/>
    </source>
</evidence>
<sequence length="192" mass="19983">PPEPALFSRATQAGLGLLTAALAYGAAFGGLFSIVFALCYGRVNRMPPRLLALVLALAGFVAVVLVPDLKYPPNPPAVGNAATIGLRTATYAEMIVFSLCAMVLGTLAGRHLVTRLGVWNATLGGVAIYAVLAVAFQTSLPDISEVPANFPALTLWRFREAAIGMQLVLWSGLGLIFGAMAERVTGVASARA</sequence>
<keyword evidence="1" id="KW-0812">Transmembrane</keyword>
<feature type="transmembrane region" description="Helical" evidence="1">
    <location>
        <begin position="116"/>
        <end position="136"/>
    </location>
</feature>
<dbReference type="Proteomes" id="UP000585665">
    <property type="component" value="Unassembled WGS sequence"/>
</dbReference>
<name>A0A850PIX2_9PROT</name>
<proteinExistence type="predicted"/>
<dbReference type="AlphaFoldDB" id="A0A850PIX2"/>
<keyword evidence="1" id="KW-0472">Membrane</keyword>
<feature type="non-terminal residue" evidence="2">
    <location>
        <position position="1"/>
    </location>
</feature>
<dbReference type="InterPro" id="IPR012666">
    <property type="entry name" value="CbtA_put"/>
</dbReference>
<comment type="caution">
    <text evidence="2">The sequence shown here is derived from an EMBL/GenBank/DDBJ whole genome shotgun (WGS) entry which is preliminary data.</text>
</comment>
<keyword evidence="3" id="KW-1185">Reference proteome</keyword>
<feature type="transmembrane region" description="Helical" evidence="1">
    <location>
        <begin position="50"/>
        <end position="69"/>
    </location>
</feature>
<feature type="transmembrane region" description="Helical" evidence="1">
    <location>
        <begin position="89"/>
        <end position="109"/>
    </location>
</feature>
<accession>A0A850PIX2</accession>
<keyword evidence="1" id="KW-1133">Transmembrane helix</keyword>
<reference evidence="2 3" key="1">
    <citation type="submission" date="2020-06" db="EMBL/GenBank/DDBJ databases">
        <title>Description of novel acetic acid bacteria.</title>
        <authorList>
            <person name="Sombolestani A."/>
        </authorList>
    </citation>
    <scope>NUCLEOTIDE SEQUENCE [LARGE SCALE GENOMIC DNA]</scope>
    <source>
        <strain evidence="2 3">LMG 27010</strain>
    </source>
</reference>
<protein>
    <submittedName>
        <fullName evidence="2">CbtA family protein</fullName>
    </submittedName>
</protein>
<dbReference type="Pfam" id="PF09490">
    <property type="entry name" value="CbtA"/>
    <property type="match status" value="1"/>
</dbReference>
<dbReference type="EMBL" id="JABXXR010000177">
    <property type="protein sequence ID" value="NVN41752.1"/>
    <property type="molecule type" value="Genomic_DNA"/>
</dbReference>
<organism evidence="2 3">
    <name type="scientific">Ameyamaea chiangmaiensis</name>
    <dbReference type="NCBI Taxonomy" id="442969"/>
    <lineage>
        <taxon>Bacteria</taxon>
        <taxon>Pseudomonadati</taxon>
        <taxon>Pseudomonadota</taxon>
        <taxon>Alphaproteobacteria</taxon>
        <taxon>Acetobacterales</taxon>
        <taxon>Acetobacteraceae</taxon>
        <taxon>Ameyamaea</taxon>
    </lineage>
</organism>
<dbReference type="RefSeq" id="WP_176614623.1">
    <property type="nucleotide sequence ID" value="NZ_JABXXR010000177.1"/>
</dbReference>
<feature type="transmembrane region" description="Helical" evidence="1">
    <location>
        <begin position="161"/>
        <end position="181"/>
    </location>
</feature>